<protein>
    <submittedName>
        <fullName evidence="1">Uncharacterized protein</fullName>
    </submittedName>
</protein>
<evidence type="ECO:0000313" key="2">
    <source>
        <dbReference type="Proteomes" id="UP001153269"/>
    </source>
</evidence>
<proteinExistence type="predicted"/>
<comment type="caution">
    <text evidence="1">The sequence shown here is derived from an EMBL/GenBank/DDBJ whole genome shotgun (WGS) entry which is preliminary data.</text>
</comment>
<dbReference type="AlphaFoldDB" id="A0A9N7UPN4"/>
<reference evidence="1" key="1">
    <citation type="submission" date="2020-03" db="EMBL/GenBank/DDBJ databases">
        <authorList>
            <person name="Weist P."/>
        </authorList>
    </citation>
    <scope>NUCLEOTIDE SEQUENCE</scope>
</reference>
<sequence>MDGQGVEPEEDPNVRSLKTLWDLHGSRILQLSLLLQLHWKQPRDENCGPGAAGIQNPGVTGRVLSPNRCIRFWRFFSDEVDEEDRNNLNMSFVHNWLQKLLSRSSSAAASQYLASTRQVEASCGRSVVAERRLAAQHDSSPVNATAVLPLFDGLSCSKDLNMSNP</sequence>
<dbReference type="EMBL" id="CADEAL010001613">
    <property type="protein sequence ID" value="CAB1433933.1"/>
    <property type="molecule type" value="Genomic_DNA"/>
</dbReference>
<keyword evidence="2" id="KW-1185">Reference proteome</keyword>
<organism evidence="1 2">
    <name type="scientific">Pleuronectes platessa</name>
    <name type="common">European plaice</name>
    <dbReference type="NCBI Taxonomy" id="8262"/>
    <lineage>
        <taxon>Eukaryota</taxon>
        <taxon>Metazoa</taxon>
        <taxon>Chordata</taxon>
        <taxon>Craniata</taxon>
        <taxon>Vertebrata</taxon>
        <taxon>Euteleostomi</taxon>
        <taxon>Actinopterygii</taxon>
        <taxon>Neopterygii</taxon>
        <taxon>Teleostei</taxon>
        <taxon>Neoteleostei</taxon>
        <taxon>Acanthomorphata</taxon>
        <taxon>Carangaria</taxon>
        <taxon>Pleuronectiformes</taxon>
        <taxon>Pleuronectoidei</taxon>
        <taxon>Pleuronectidae</taxon>
        <taxon>Pleuronectes</taxon>
    </lineage>
</organism>
<gene>
    <name evidence="1" type="ORF">PLEPLA_LOCUS22025</name>
</gene>
<name>A0A9N7UPN4_PLEPL</name>
<dbReference type="Proteomes" id="UP001153269">
    <property type="component" value="Unassembled WGS sequence"/>
</dbReference>
<evidence type="ECO:0000313" key="1">
    <source>
        <dbReference type="EMBL" id="CAB1433933.1"/>
    </source>
</evidence>
<accession>A0A9N7UPN4</accession>